<dbReference type="InterPro" id="IPR036188">
    <property type="entry name" value="FAD/NAD-bd_sf"/>
</dbReference>
<feature type="domain" description="FAD-binding" evidence="5">
    <location>
        <begin position="209"/>
        <end position="417"/>
    </location>
</feature>
<gene>
    <name evidence="7" type="ORF">PRZ48_005636</name>
</gene>
<dbReference type="Gene3D" id="3.50.50.60">
    <property type="entry name" value="FAD/NAD(P)-binding domain"/>
    <property type="match status" value="1"/>
</dbReference>
<evidence type="ECO:0000256" key="1">
    <source>
        <dbReference type="ARBA" id="ARBA00007801"/>
    </source>
</evidence>
<keyword evidence="4" id="KW-0560">Oxidoreductase</keyword>
<sequence length="662" mass="73786">MGSSNSDSHVDVLIVGAGPAGMMASMHLSELGISHRIIDHRGTRTLNGRADGFHVPTVEIWESFGLYNHIEQYGERFGHWGLWTFGEDPEAGIYRQHRGYIPSQDKARHEIVTMNQGMIEAALGDGVRARNGPVVERGTKPVELTIDESLANDLSSYPITARVYHARKSELPDVWTGAHTVQEDGSLKRERGFIDAFGTDPHEFENHVNGVEGTTETIHAKYVIGTDGAHSWVRRQLPDFKMEGDTSDEVFGVVDIIPSTNFPDIRKTCSILSRAGFLLQISRENGLVRLYVQFPEGYETSETKAKDNEAATLTDILAAARKMYYPYTMDYKYCDWWTIYRVGQRVCNKASHLDRIFLAGDAIHTHSPKGGQGMNVSQHDTYSLTWKIAGVLKSQLPPSVLQTYEQERLPIARNLIELDNDMAKVLLARANRDEAEVQRVYKRLSEFSGAISTYKTNMVVGNGARQNAAAGLPIGSRFSNATVYSQADGPATPTQSLLKSNGLWRLIVFAGDVSSHTQLSKVNALGDRLAALQQRYPPLSTRQKHFLEILLFHASPVSAVEFADFHNTFFPKDDILGRNYYTIYGDEDGVDALEKEKRCHAIYRVDETKGALVVVRPDQITAWVGGLDDVGEMEDWLAGFMVGKAEGKRKNSPRDEQDDGVM</sequence>
<name>A0ABR0ELS3_ZASCE</name>
<evidence type="ECO:0000259" key="5">
    <source>
        <dbReference type="Pfam" id="PF01494"/>
    </source>
</evidence>
<dbReference type="InterPro" id="IPR038220">
    <property type="entry name" value="PHOX_C_sf"/>
</dbReference>
<keyword evidence="2" id="KW-0285">Flavoprotein</keyword>
<dbReference type="Gene3D" id="3.30.9.10">
    <property type="entry name" value="D-Amino Acid Oxidase, subunit A, domain 2"/>
    <property type="match status" value="1"/>
</dbReference>
<keyword evidence="8" id="KW-1185">Reference proteome</keyword>
<dbReference type="InterPro" id="IPR012941">
    <property type="entry name" value="Phe_hydrox_C_dim_dom"/>
</dbReference>
<evidence type="ECO:0008006" key="9">
    <source>
        <dbReference type="Google" id="ProtNLM"/>
    </source>
</evidence>
<protein>
    <recommendedName>
        <fullName evidence="9">Phenol 2-monooxygenase</fullName>
    </recommendedName>
</protein>
<dbReference type="CDD" id="cd02979">
    <property type="entry name" value="PHOX_C"/>
    <property type="match status" value="1"/>
</dbReference>
<comment type="similarity">
    <text evidence="1">Belongs to the PheA/TfdB FAD monooxygenase family.</text>
</comment>
<dbReference type="InterPro" id="IPR036249">
    <property type="entry name" value="Thioredoxin-like_sf"/>
</dbReference>
<dbReference type="Proteomes" id="UP001305779">
    <property type="component" value="Unassembled WGS sequence"/>
</dbReference>
<dbReference type="Pfam" id="PF07976">
    <property type="entry name" value="Phe_hydrox_dim"/>
    <property type="match status" value="1"/>
</dbReference>
<dbReference type="Gene3D" id="3.40.30.20">
    <property type="match status" value="1"/>
</dbReference>
<proteinExistence type="inferred from homology"/>
<evidence type="ECO:0000256" key="4">
    <source>
        <dbReference type="ARBA" id="ARBA00023002"/>
    </source>
</evidence>
<dbReference type="Pfam" id="PF01494">
    <property type="entry name" value="FAD_binding_3"/>
    <property type="match status" value="2"/>
</dbReference>
<dbReference type="SUPFAM" id="SSF51905">
    <property type="entry name" value="FAD/NAD(P)-binding domain"/>
    <property type="match status" value="1"/>
</dbReference>
<evidence type="ECO:0000313" key="7">
    <source>
        <dbReference type="EMBL" id="KAK4502211.1"/>
    </source>
</evidence>
<dbReference type="InterPro" id="IPR002938">
    <property type="entry name" value="FAD-bd"/>
</dbReference>
<reference evidence="7 8" key="1">
    <citation type="journal article" date="2023" name="G3 (Bethesda)">
        <title>A chromosome-level genome assembly of Zasmidium syzygii isolated from banana leaves.</title>
        <authorList>
            <person name="van Westerhoven A.C."/>
            <person name="Mehrabi R."/>
            <person name="Talebi R."/>
            <person name="Steentjes M.B.F."/>
            <person name="Corcolon B."/>
            <person name="Chong P.A."/>
            <person name="Kema G.H.J."/>
            <person name="Seidl M.F."/>
        </authorList>
    </citation>
    <scope>NUCLEOTIDE SEQUENCE [LARGE SCALE GENOMIC DNA]</scope>
    <source>
        <strain evidence="7 8">P124</strain>
    </source>
</reference>
<dbReference type="SUPFAM" id="SSF54373">
    <property type="entry name" value="FAD-linked reductases, C-terminal domain"/>
    <property type="match status" value="1"/>
</dbReference>
<evidence type="ECO:0000313" key="8">
    <source>
        <dbReference type="Proteomes" id="UP001305779"/>
    </source>
</evidence>
<evidence type="ECO:0000256" key="2">
    <source>
        <dbReference type="ARBA" id="ARBA00022630"/>
    </source>
</evidence>
<dbReference type="SUPFAM" id="SSF52833">
    <property type="entry name" value="Thioredoxin-like"/>
    <property type="match status" value="1"/>
</dbReference>
<dbReference type="EMBL" id="JAXOVC010000004">
    <property type="protein sequence ID" value="KAK4502211.1"/>
    <property type="molecule type" value="Genomic_DNA"/>
</dbReference>
<dbReference type="InterPro" id="IPR050641">
    <property type="entry name" value="RIFMO-like"/>
</dbReference>
<feature type="domain" description="FAD-binding" evidence="5">
    <location>
        <begin position="10"/>
        <end position="139"/>
    </location>
</feature>
<comment type="caution">
    <text evidence="7">The sequence shown here is derived from an EMBL/GenBank/DDBJ whole genome shotgun (WGS) entry which is preliminary data.</text>
</comment>
<dbReference type="PANTHER" id="PTHR43004">
    <property type="entry name" value="TRK SYSTEM POTASSIUM UPTAKE PROTEIN"/>
    <property type="match status" value="1"/>
</dbReference>
<dbReference type="PRINTS" id="PR00420">
    <property type="entry name" value="RNGMNOXGNASE"/>
</dbReference>
<dbReference type="PANTHER" id="PTHR43004:SF16">
    <property type="entry name" value="PHENOL 2-MONOOXYGENASE FSQG"/>
    <property type="match status" value="1"/>
</dbReference>
<accession>A0ABR0ELS3</accession>
<keyword evidence="3" id="KW-0274">FAD</keyword>
<feature type="domain" description="Phenol hydroxylase-like C-terminal dimerisation" evidence="6">
    <location>
        <begin position="453"/>
        <end position="643"/>
    </location>
</feature>
<evidence type="ECO:0000259" key="6">
    <source>
        <dbReference type="Pfam" id="PF07976"/>
    </source>
</evidence>
<evidence type="ECO:0000256" key="3">
    <source>
        <dbReference type="ARBA" id="ARBA00022827"/>
    </source>
</evidence>
<organism evidence="7 8">
    <name type="scientific">Zasmidium cellare</name>
    <name type="common">Wine cellar mold</name>
    <name type="synonym">Racodium cellare</name>
    <dbReference type="NCBI Taxonomy" id="395010"/>
    <lineage>
        <taxon>Eukaryota</taxon>
        <taxon>Fungi</taxon>
        <taxon>Dikarya</taxon>
        <taxon>Ascomycota</taxon>
        <taxon>Pezizomycotina</taxon>
        <taxon>Dothideomycetes</taxon>
        <taxon>Dothideomycetidae</taxon>
        <taxon>Mycosphaerellales</taxon>
        <taxon>Mycosphaerellaceae</taxon>
        <taxon>Zasmidium</taxon>
    </lineage>
</organism>